<comment type="caution">
    <text evidence="1">The sequence shown here is derived from an EMBL/GenBank/DDBJ whole genome shotgun (WGS) entry which is preliminary data.</text>
</comment>
<dbReference type="Proteomes" id="UP000627205">
    <property type="component" value="Unassembled WGS sequence"/>
</dbReference>
<sequence length="81" mass="8996">MPTGCWGCVRLCVFRGGKGEKWALPVKRFDLAFQFGQHRIALPIQDAPGFFVSARIQAGAQYTGLQKSRMPTRAGYIAHVQ</sequence>
<protein>
    <submittedName>
        <fullName evidence="1">Uncharacterized protein</fullName>
    </submittedName>
</protein>
<keyword evidence="2" id="KW-1185">Reference proteome</keyword>
<dbReference type="AlphaFoldDB" id="A0A8J3AYR0"/>
<dbReference type="EMBL" id="BMDP01000002">
    <property type="protein sequence ID" value="GGI53961.1"/>
    <property type="molecule type" value="Genomic_DNA"/>
</dbReference>
<proteinExistence type="predicted"/>
<evidence type="ECO:0000313" key="2">
    <source>
        <dbReference type="Proteomes" id="UP000627205"/>
    </source>
</evidence>
<evidence type="ECO:0000313" key="1">
    <source>
        <dbReference type="EMBL" id="GGI53961.1"/>
    </source>
</evidence>
<reference evidence="1" key="1">
    <citation type="journal article" date="2014" name="Int. J. Syst. Evol. Microbiol.">
        <title>Complete genome sequence of Corynebacterium casei LMG S-19264T (=DSM 44701T), isolated from a smear-ripened cheese.</title>
        <authorList>
            <consortium name="US DOE Joint Genome Institute (JGI-PGF)"/>
            <person name="Walter F."/>
            <person name="Albersmeier A."/>
            <person name="Kalinowski J."/>
            <person name="Ruckert C."/>
        </authorList>
    </citation>
    <scope>NUCLEOTIDE SEQUENCE</scope>
    <source>
        <strain evidence="1">CCM 7664</strain>
    </source>
</reference>
<organism evidence="1 2">
    <name type="scientific">Oxalicibacterium solurbis</name>
    <dbReference type="NCBI Taxonomy" id="69280"/>
    <lineage>
        <taxon>Bacteria</taxon>
        <taxon>Pseudomonadati</taxon>
        <taxon>Pseudomonadota</taxon>
        <taxon>Betaproteobacteria</taxon>
        <taxon>Burkholderiales</taxon>
        <taxon>Oxalobacteraceae</taxon>
        <taxon>Oxalicibacterium</taxon>
    </lineage>
</organism>
<accession>A0A8J3AYR0</accession>
<reference evidence="1" key="2">
    <citation type="submission" date="2020-09" db="EMBL/GenBank/DDBJ databases">
        <authorList>
            <person name="Sun Q."/>
            <person name="Sedlacek I."/>
        </authorList>
    </citation>
    <scope>NUCLEOTIDE SEQUENCE</scope>
    <source>
        <strain evidence="1">CCM 7664</strain>
    </source>
</reference>
<name>A0A8J3AYR0_9BURK</name>
<gene>
    <name evidence="1" type="ORF">GCM10011430_11350</name>
</gene>